<evidence type="ECO:0000259" key="3">
    <source>
        <dbReference type="Pfam" id="PF05368"/>
    </source>
</evidence>
<gene>
    <name evidence="4" type="ORF">SI65_08833</name>
</gene>
<keyword evidence="2" id="KW-0560">Oxidoreductase</keyword>
<evidence type="ECO:0000313" key="5">
    <source>
        <dbReference type="Proteomes" id="UP000094569"/>
    </source>
</evidence>
<dbReference type="VEuPathDB" id="FungiDB:SI65_08833"/>
<sequence length="315" mass="34790">MSPSVIAIAGAAGHLGQHIAAAFLSPPFQDAFSRIILLSRSEQGSSSPLAKYKSHSKVIFRQYDEEDPQSALDGVQILVNAVGATGHDFKEKLLRALPGSDVRVYFPSEFGVDHYVHDFPHGEWDKKKKHDALAREIVPDVKVCRVFCGLFLEDSIGPWFGLNTKHGKYESVGSSKSPVSFTALDDVGRSVAQLAAKPLDQIPEKVHIGGDTRSITEVAQIMEQAGAGKIEVSEVDLNEYKAETTKDISSTDPARFLRFLMGERKIEHTTQGLGNSNESVNSGESVWKWKRMEELAKETGGRPWGEYEWSEVQFD</sequence>
<dbReference type="GO" id="GO:0016491">
    <property type="term" value="F:oxidoreductase activity"/>
    <property type="evidence" value="ECO:0007669"/>
    <property type="project" value="UniProtKB-KW"/>
</dbReference>
<evidence type="ECO:0000256" key="1">
    <source>
        <dbReference type="ARBA" id="ARBA00022857"/>
    </source>
</evidence>
<keyword evidence="5" id="KW-1185">Reference proteome</keyword>
<protein>
    <recommendedName>
        <fullName evidence="3">NmrA-like domain-containing protein</fullName>
    </recommendedName>
</protein>
<dbReference type="PANTHER" id="PTHR47706:SF9">
    <property type="entry name" value="NMRA-LIKE DOMAIN-CONTAINING PROTEIN-RELATED"/>
    <property type="match status" value="1"/>
</dbReference>
<dbReference type="InterPro" id="IPR051609">
    <property type="entry name" value="NmrA/Isoflavone_reductase-like"/>
</dbReference>
<keyword evidence="1" id="KW-0521">NADP</keyword>
<proteinExistence type="predicted"/>
<comment type="caution">
    <text evidence="4">The sequence shown here is derived from an EMBL/GenBank/DDBJ whole genome shotgun (WGS) entry which is preliminary data.</text>
</comment>
<accession>A0A1E3B3U7</accession>
<reference evidence="4 5" key="1">
    <citation type="journal article" date="2016" name="BMC Genomics">
        <title>Comparative genomic and transcriptomic analyses of the Fuzhuan brick tea-fermentation fungus Aspergillus cristatus.</title>
        <authorList>
            <person name="Ge Y."/>
            <person name="Wang Y."/>
            <person name="Liu Y."/>
            <person name="Tan Y."/>
            <person name="Ren X."/>
            <person name="Zhang X."/>
            <person name="Hyde K.D."/>
            <person name="Liu Y."/>
            <person name="Liu Z."/>
        </authorList>
    </citation>
    <scope>NUCLEOTIDE SEQUENCE [LARGE SCALE GENOMIC DNA]</scope>
    <source>
        <strain evidence="4 5">GZAAS20.1005</strain>
    </source>
</reference>
<name>A0A1E3B3U7_ASPCR</name>
<feature type="domain" description="NmrA-like" evidence="3">
    <location>
        <begin position="4"/>
        <end position="236"/>
    </location>
</feature>
<dbReference type="OrthoDB" id="9974981at2759"/>
<dbReference type="InterPro" id="IPR008030">
    <property type="entry name" value="NmrA-like"/>
</dbReference>
<dbReference type="Pfam" id="PF05368">
    <property type="entry name" value="NmrA"/>
    <property type="match status" value="1"/>
</dbReference>
<dbReference type="PANTHER" id="PTHR47706">
    <property type="entry name" value="NMRA-LIKE FAMILY PROTEIN"/>
    <property type="match status" value="1"/>
</dbReference>
<evidence type="ECO:0000256" key="2">
    <source>
        <dbReference type="ARBA" id="ARBA00023002"/>
    </source>
</evidence>
<dbReference type="Gene3D" id="3.40.50.720">
    <property type="entry name" value="NAD(P)-binding Rossmann-like Domain"/>
    <property type="match status" value="1"/>
</dbReference>
<dbReference type="AlphaFoldDB" id="A0A1E3B3U7"/>
<dbReference type="STRING" id="573508.A0A1E3B3U7"/>
<dbReference type="Gene3D" id="3.90.25.10">
    <property type="entry name" value="UDP-galactose 4-epimerase, domain 1"/>
    <property type="match status" value="1"/>
</dbReference>
<organism evidence="4 5">
    <name type="scientific">Aspergillus cristatus</name>
    <name type="common">Chinese Fuzhuan brick tea-fermentation fungus</name>
    <name type="synonym">Eurotium cristatum</name>
    <dbReference type="NCBI Taxonomy" id="573508"/>
    <lineage>
        <taxon>Eukaryota</taxon>
        <taxon>Fungi</taxon>
        <taxon>Dikarya</taxon>
        <taxon>Ascomycota</taxon>
        <taxon>Pezizomycotina</taxon>
        <taxon>Eurotiomycetes</taxon>
        <taxon>Eurotiomycetidae</taxon>
        <taxon>Eurotiales</taxon>
        <taxon>Aspergillaceae</taxon>
        <taxon>Aspergillus</taxon>
        <taxon>Aspergillus subgen. Aspergillus</taxon>
    </lineage>
</organism>
<dbReference type="EMBL" id="JXNT01000015">
    <property type="protein sequence ID" value="ODM15599.1"/>
    <property type="molecule type" value="Genomic_DNA"/>
</dbReference>
<dbReference type="Proteomes" id="UP000094569">
    <property type="component" value="Unassembled WGS sequence"/>
</dbReference>
<dbReference type="InterPro" id="IPR036291">
    <property type="entry name" value="NAD(P)-bd_dom_sf"/>
</dbReference>
<dbReference type="SUPFAM" id="SSF51735">
    <property type="entry name" value="NAD(P)-binding Rossmann-fold domains"/>
    <property type="match status" value="1"/>
</dbReference>
<evidence type="ECO:0000313" key="4">
    <source>
        <dbReference type="EMBL" id="ODM15599.1"/>
    </source>
</evidence>